<dbReference type="FunFam" id="3.40.50.970:FF:000129">
    <property type="entry name" value="Transketolase"/>
    <property type="match status" value="1"/>
</dbReference>
<protein>
    <submittedName>
        <fullName evidence="7">Transketolase</fullName>
    </submittedName>
</protein>
<evidence type="ECO:0000256" key="1">
    <source>
        <dbReference type="ARBA" id="ARBA00001964"/>
    </source>
</evidence>
<keyword evidence="9" id="KW-1185">Reference proteome</keyword>
<comment type="caution">
    <text evidence="7">The sequence shown here is derived from an EMBL/GenBank/DDBJ whole genome shotgun (WGS) entry which is preliminary data.</text>
</comment>
<dbReference type="Proteomes" id="UP000095237">
    <property type="component" value="Unassembled WGS sequence"/>
</dbReference>
<keyword evidence="5" id="KW-1133">Transmembrane helix</keyword>
<dbReference type="SUPFAM" id="SSF52922">
    <property type="entry name" value="TK C-terminal domain-like"/>
    <property type="match status" value="1"/>
</dbReference>
<dbReference type="AlphaFoldDB" id="A0A1E5IL53"/>
<dbReference type="SMART" id="SM00861">
    <property type="entry name" value="Transket_pyr"/>
    <property type="match status" value="1"/>
</dbReference>
<dbReference type="GO" id="GO:0016740">
    <property type="term" value="F:transferase activity"/>
    <property type="evidence" value="ECO:0007669"/>
    <property type="project" value="UniProtKB-KW"/>
</dbReference>
<evidence type="ECO:0000256" key="2">
    <source>
        <dbReference type="ARBA" id="ARBA00007131"/>
    </source>
</evidence>
<dbReference type="PANTHER" id="PTHR43825:SF1">
    <property type="entry name" value="TRANSKETOLASE-LIKE PYRIMIDINE-BINDING DOMAIN-CONTAINING PROTEIN"/>
    <property type="match status" value="1"/>
</dbReference>
<keyword evidence="4" id="KW-0786">Thiamine pyrophosphate</keyword>
<evidence type="ECO:0000313" key="7">
    <source>
        <dbReference type="EMBL" id="OEG70853.1"/>
    </source>
</evidence>
<feature type="domain" description="Transketolase-like pyrimidine-binding" evidence="6">
    <location>
        <begin position="8"/>
        <end position="173"/>
    </location>
</feature>
<keyword evidence="5" id="KW-0472">Membrane</keyword>
<reference evidence="7 9" key="1">
    <citation type="submission" date="2015-11" db="EMBL/GenBank/DDBJ databases">
        <title>Evidence for parallel genomic evolution in an endosymbiosis of termite gut flagellates.</title>
        <authorList>
            <person name="Zheng H."/>
        </authorList>
    </citation>
    <scope>NUCLEOTIDE SEQUENCE [LARGE SCALE GENOMIC DNA]</scope>
    <source>
        <strain evidence="7 9">CET450</strain>
    </source>
</reference>
<dbReference type="InterPro" id="IPR051157">
    <property type="entry name" value="PDH/Transketolase"/>
</dbReference>
<dbReference type="CDD" id="cd07033">
    <property type="entry name" value="TPP_PYR_DXS_TK_like"/>
    <property type="match status" value="1"/>
</dbReference>
<dbReference type="Gene3D" id="3.40.50.970">
    <property type="match status" value="1"/>
</dbReference>
<dbReference type="Pfam" id="PF02780">
    <property type="entry name" value="Transketolase_C"/>
    <property type="match status" value="1"/>
</dbReference>
<feature type="transmembrane region" description="Helical" evidence="5">
    <location>
        <begin position="62"/>
        <end position="84"/>
    </location>
</feature>
<dbReference type="InterPro" id="IPR020826">
    <property type="entry name" value="Transketolase_BS"/>
</dbReference>
<dbReference type="Pfam" id="PF02779">
    <property type="entry name" value="Transket_pyr"/>
    <property type="match status" value="1"/>
</dbReference>
<proteinExistence type="inferred from homology"/>
<dbReference type="PROSITE" id="PS00802">
    <property type="entry name" value="TRANSKETOLASE_2"/>
    <property type="match status" value="1"/>
</dbReference>
<comment type="cofactor">
    <cofactor evidence="1">
        <name>thiamine diphosphate</name>
        <dbReference type="ChEBI" id="CHEBI:58937"/>
    </cofactor>
</comment>
<keyword evidence="5" id="KW-0812">Transmembrane</keyword>
<organism evidence="7 9">
    <name type="scientific">Endomicrobium trichonymphae</name>
    <dbReference type="NCBI Taxonomy" id="1408204"/>
    <lineage>
        <taxon>Bacteria</taxon>
        <taxon>Pseudomonadati</taxon>
        <taxon>Elusimicrobiota</taxon>
        <taxon>Endomicrobiia</taxon>
        <taxon>Endomicrobiales</taxon>
        <taxon>Endomicrobiaceae</taxon>
        <taxon>Candidatus Endomicrobiellum</taxon>
    </lineage>
</organism>
<evidence type="ECO:0000313" key="8">
    <source>
        <dbReference type="EMBL" id="OEG71497.1"/>
    </source>
</evidence>
<evidence type="ECO:0000256" key="3">
    <source>
        <dbReference type="ARBA" id="ARBA00022679"/>
    </source>
</evidence>
<dbReference type="EMBL" id="LNVX01000207">
    <property type="protein sequence ID" value="OEG71497.1"/>
    <property type="molecule type" value="Genomic_DNA"/>
</dbReference>
<evidence type="ECO:0000259" key="6">
    <source>
        <dbReference type="SMART" id="SM00861"/>
    </source>
</evidence>
<dbReference type="InterPro" id="IPR005475">
    <property type="entry name" value="Transketolase-like_Pyr-bd"/>
</dbReference>
<evidence type="ECO:0000256" key="5">
    <source>
        <dbReference type="SAM" id="Phobius"/>
    </source>
</evidence>
<comment type="similarity">
    <text evidence="2">Belongs to the transketolase family.</text>
</comment>
<dbReference type="Gene3D" id="3.40.50.920">
    <property type="match status" value="1"/>
</dbReference>
<sequence length="315" mass="34098">MVEVFRKKATRFGFGEGIIELGKQNPKIFVLGADTASSVVIDGFKKMFPDRFINVGIAETNLIGMAAGLAVAGFIPFVSTYGVFASGRPWEHIRTTVCYSNLNVKIGGSHSGIMVGPDGATHQALEDIAIMRCLPRMKVIVPCDLVETKKAVVASACSDGPVYIRYGRENIPVFTKDDVPFEIGKANILRDGNDVAIISCGTMVYESLMSAEILEKKGIKARVINIHTVKPIDEKTIITAARECGAVVTAEEHQVYGGFGSAVAEVLVKNYPVPVEMVGVADRFGESGEPMDLMNRFGLRDVNIADAVLKVLRRK</sequence>
<dbReference type="InterPro" id="IPR009014">
    <property type="entry name" value="Transketo_C/PFOR_II"/>
</dbReference>
<name>A0A1E5IL53_ENDTX</name>
<dbReference type="EMBL" id="LNVX01000291">
    <property type="protein sequence ID" value="OEG70853.1"/>
    <property type="molecule type" value="Genomic_DNA"/>
</dbReference>
<dbReference type="SUPFAM" id="SSF52518">
    <property type="entry name" value="Thiamin diphosphate-binding fold (THDP-binding)"/>
    <property type="match status" value="1"/>
</dbReference>
<evidence type="ECO:0000256" key="4">
    <source>
        <dbReference type="ARBA" id="ARBA00023052"/>
    </source>
</evidence>
<dbReference type="PANTHER" id="PTHR43825">
    <property type="entry name" value="PYRUVATE DEHYDROGENASE E1 COMPONENT"/>
    <property type="match status" value="1"/>
</dbReference>
<accession>A0A1E5IL53</accession>
<dbReference type="InterPro" id="IPR029061">
    <property type="entry name" value="THDP-binding"/>
</dbReference>
<gene>
    <name evidence="8" type="ORF">ATZ36_00030</name>
    <name evidence="7" type="ORF">ATZ36_17970</name>
</gene>
<keyword evidence="3" id="KW-0808">Transferase</keyword>
<dbReference type="InterPro" id="IPR033248">
    <property type="entry name" value="Transketolase_C"/>
</dbReference>
<evidence type="ECO:0000313" key="9">
    <source>
        <dbReference type="Proteomes" id="UP000095237"/>
    </source>
</evidence>